<keyword evidence="2" id="KW-1185">Reference proteome</keyword>
<accession>A0A2W7N5H5</accession>
<sequence>MSDKKCLGKGETPKAPKPEHKYQCARCGATAKKESRLCKPKHLKVTHHQG</sequence>
<proteinExistence type="predicted"/>
<dbReference type="EMBL" id="QKZK01000018">
    <property type="protein sequence ID" value="PZX14973.1"/>
    <property type="molecule type" value="Genomic_DNA"/>
</dbReference>
<organism evidence="1 2">
    <name type="scientific">Breznakibacter xylanolyticus</name>
    <dbReference type="NCBI Taxonomy" id="990"/>
    <lineage>
        <taxon>Bacteria</taxon>
        <taxon>Pseudomonadati</taxon>
        <taxon>Bacteroidota</taxon>
        <taxon>Bacteroidia</taxon>
        <taxon>Marinilabiliales</taxon>
        <taxon>Marinilabiliaceae</taxon>
        <taxon>Breznakibacter</taxon>
    </lineage>
</organism>
<name>A0A2W7N5H5_9BACT</name>
<dbReference type="AlphaFoldDB" id="A0A2W7N5H5"/>
<gene>
    <name evidence="1" type="ORF">LX69_02303</name>
</gene>
<dbReference type="RefSeq" id="WP_170124348.1">
    <property type="nucleotide sequence ID" value="NZ_QKZK01000018.1"/>
</dbReference>
<protein>
    <submittedName>
        <fullName evidence="1">Uncharacterized protein</fullName>
    </submittedName>
</protein>
<evidence type="ECO:0000313" key="1">
    <source>
        <dbReference type="EMBL" id="PZX14973.1"/>
    </source>
</evidence>
<reference evidence="1 2" key="1">
    <citation type="submission" date="2018-06" db="EMBL/GenBank/DDBJ databases">
        <title>Genomic Encyclopedia of Archaeal and Bacterial Type Strains, Phase II (KMG-II): from individual species to whole genera.</title>
        <authorList>
            <person name="Goeker M."/>
        </authorList>
    </citation>
    <scope>NUCLEOTIDE SEQUENCE [LARGE SCALE GENOMIC DNA]</scope>
    <source>
        <strain evidence="1 2">DSM 6779</strain>
    </source>
</reference>
<evidence type="ECO:0000313" key="2">
    <source>
        <dbReference type="Proteomes" id="UP000249239"/>
    </source>
</evidence>
<comment type="caution">
    <text evidence="1">The sequence shown here is derived from an EMBL/GenBank/DDBJ whole genome shotgun (WGS) entry which is preliminary data.</text>
</comment>
<dbReference type="Proteomes" id="UP000249239">
    <property type="component" value="Unassembled WGS sequence"/>
</dbReference>